<proteinExistence type="predicted"/>
<dbReference type="InterPro" id="IPR001867">
    <property type="entry name" value="OmpR/PhoB-type_DNA-bd"/>
</dbReference>
<sequence length="185" mass="20795">MNEKTAVPQRPDPYQFLTRRLESGGFQALDAAEARRLVSQEERGSLVVALDILSPTLASGGGARLFSIRMGPVNGDQREDVRLGGLYICAAGRSVFLKGKRVGTTPQEFELLYHLAAHPNEVFSREQIIRVVWHSDYHGDERTVDTHIKCLRAKLGEYAGRIVTIRKAGYLFEWQQEEKEDPANI</sequence>
<comment type="caution">
    <text evidence="8">The sequence shown here is derived from an EMBL/GenBank/DDBJ whole genome shotgun (WGS) entry which is preliminary data.</text>
</comment>
<dbReference type="InterPro" id="IPR036388">
    <property type="entry name" value="WH-like_DNA-bd_sf"/>
</dbReference>
<feature type="DNA-binding region" description="OmpR/PhoB-type" evidence="6">
    <location>
        <begin position="78"/>
        <end position="174"/>
    </location>
</feature>
<dbReference type="OrthoDB" id="1858989at2"/>
<dbReference type="InterPro" id="IPR016032">
    <property type="entry name" value="Sig_transdc_resp-reg_C-effctor"/>
</dbReference>
<dbReference type="SUPFAM" id="SSF46894">
    <property type="entry name" value="C-terminal effector domain of the bipartite response regulators"/>
    <property type="match status" value="1"/>
</dbReference>
<protein>
    <submittedName>
        <fullName evidence="8">Transcriptional regulator</fullName>
    </submittedName>
</protein>
<dbReference type="EMBL" id="SLUK01000010">
    <property type="protein sequence ID" value="TCL42423.1"/>
    <property type="molecule type" value="Genomic_DNA"/>
</dbReference>
<keyword evidence="9" id="KW-1185">Reference proteome</keyword>
<dbReference type="InterPro" id="IPR039420">
    <property type="entry name" value="WalR-like"/>
</dbReference>
<keyword evidence="3" id="KW-0805">Transcription regulation</keyword>
<accession>A0A9X8UHV6</accession>
<evidence type="ECO:0000259" key="7">
    <source>
        <dbReference type="PROSITE" id="PS51755"/>
    </source>
</evidence>
<evidence type="ECO:0000313" key="8">
    <source>
        <dbReference type="EMBL" id="TCL42423.1"/>
    </source>
</evidence>
<evidence type="ECO:0000256" key="6">
    <source>
        <dbReference type="PROSITE-ProRule" id="PRU01091"/>
    </source>
</evidence>
<keyword evidence="1" id="KW-0597">Phosphoprotein</keyword>
<dbReference type="PROSITE" id="PS51755">
    <property type="entry name" value="OMPR_PHOB"/>
    <property type="match status" value="1"/>
</dbReference>
<evidence type="ECO:0000313" key="9">
    <source>
        <dbReference type="Proteomes" id="UP000294682"/>
    </source>
</evidence>
<dbReference type="RefSeq" id="WP_079699919.1">
    <property type="nucleotide sequence ID" value="NZ_SLUK01000010.1"/>
</dbReference>
<dbReference type="PANTHER" id="PTHR48111:SF1">
    <property type="entry name" value="TWO-COMPONENT RESPONSE REGULATOR ORR33"/>
    <property type="match status" value="1"/>
</dbReference>
<reference evidence="8 9" key="1">
    <citation type="submission" date="2019-03" db="EMBL/GenBank/DDBJ databases">
        <title>Genomic Encyclopedia of Type Strains, Phase IV (KMG-IV): sequencing the most valuable type-strain genomes for metagenomic binning, comparative biology and taxonomic classification.</title>
        <authorList>
            <person name="Goeker M."/>
        </authorList>
    </citation>
    <scope>NUCLEOTIDE SEQUENCE [LARGE SCALE GENOMIC DNA]</scope>
    <source>
        <strain evidence="8 9">DSM 100433</strain>
    </source>
</reference>
<keyword evidence="5" id="KW-0804">Transcription</keyword>
<dbReference type="GO" id="GO:0006355">
    <property type="term" value="P:regulation of DNA-templated transcription"/>
    <property type="evidence" value="ECO:0007669"/>
    <property type="project" value="InterPro"/>
</dbReference>
<dbReference type="SMART" id="SM00862">
    <property type="entry name" value="Trans_reg_C"/>
    <property type="match status" value="1"/>
</dbReference>
<keyword evidence="4 6" id="KW-0238">DNA-binding</keyword>
<dbReference type="GO" id="GO:0000976">
    <property type="term" value="F:transcription cis-regulatory region binding"/>
    <property type="evidence" value="ECO:0007669"/>
    <property type="project" value="TreeGrafter"/>
</dbReference>
<keyword evidence="2" id="KW-0902">Two-component regulatory system</keyword>
<organism evidence="8 9">
    <name type="scientific">Harryflintia acetispora</name>
    <dbReference type="NCBI Taxonomy" id="1849041"/>
    <lineage>
        <taxon>Bacteria</taxon>
        <taxon>Bacillati</taxon>
        <taxon>Bacillota</taxon>
        <taxon>Clostridia</taxon>
        <taxon>Eubacteriales</taxon>
        <taxon>Oscillospiraceae</taxon>
        <taxon>Harryflintia</taxon>
    </lineage>
</organism>
<feature type="domain" description="OmpR/PhoB-type" evidence="7">
    <location>
        <begin position="78"/>
        <end position="174"/>
    </location>
</feature>
<evidence type="ECO:0000256" key="3">
    <source>
        <dbReference type="ARBA" id="ARBA00023015"/>
    </source>
</evidence>
<evidence type="ECO:0000256" key="1">
    <source>
        <dbReference type="ARBA" id="ARBA00022553"/>
    </source>
</evidence>
<dbReference type="PANTHER" id="PTHR48111">
    <property type="entry name" value="REGULATOR OF RPOS"/>
    <property type="match status" value="1"/>
</dbReference>
<dbReference type="Pfam" id="PF00486">
    <property type="entry name" value="Trans_reg_C"/>
    <property type="match status" value="1"/>
</dbReference>
<dbReference type="GO" id="GO:0032993">
    <property type="term" value="C:protein-DNA complex"/>
    <property type="evidence" value="ECO:0007669"/>
    <property type="project" value="TreeGrafter"/>
</dbReference>
<evidence type="ECO:0000256" key="5">
    <source>
        <dbReference type="ARBA" id="ARBA00023163"/>
    </source>
</evidence>
<gene>
    <name evidence="8" type="ORF">EDD78_11048</name>
</gene>
<evidence type="ECO:0000256" key="2">
    <source>
        <dbReference type="ARBA" id="ARBA00023012"/>
    </source>
</evidence>
<dbReference type="Proteomes" id="UP000294682">
    <property type="component" value="Unassembled WGS sequence"/>
</dbReference>
<dbReference type="AlphaFoldDB" id="A0A9X8UHV6"/>
<dbReference type="CDD" id="cd00383">
    <property type="entry name" value="trans_reg_C"/>
    <property type="match status" value="1"/>
</dbReference>
<evidence type="ECO:0000256" key="4">
    <source>
        <dbReference type="ARBA" id="ARBA00023125"/>
    </source>
</evidence>
<dbReference type="GO" id="GO:0000156">
    <property type="term" value="F:phosphorelay response regulator activity"/>
    <property type="evidence" value="ECO:0007669"/>
    <property type="project" value="TreeGrafter"/>
</dbReference>
<name>A0A9X8UHV6_9FIRM</name>
<dbReference type="Gene3D" id="1.10.10.10">
    <property type="entry name" value="Winged helix-like DNA-binding domain superfamily/Winged helix DNA-binding domain"/>
    <property type="match status" value="1"/>
</dbReference>
<dbReference type="GO" id="GO:0005829">
    <property type="term" value="C:cytosol"/>
    <property type="evidence" value="ECO:0007669"/>
    <property type="project" value="TreeGrafter"/>
</dbReference>